<dbReference type="InterPro" id="IPR027266">
    <property type="entry name" value="TrmE/GcvT-like"/>
</dbReference>
<evidence type="ECO:0000259" key="3">
    <source>
        <dbReference type="Pfam" id="PF01571"/>
    </source>
</evidence>
<feature type="domain" description="FAD dependent oxidoreductase" evidence="2">
    <location>
        <begin position="6"/>
        <end position="370"/>
    </location>
</feature>
<dbReference type="InterPro" id="IPR032503">
    <property type="entry name" value="FAO_M"/>
</dbReference>
<dbReference type="SUPFAM" id="SSF54373">
    <property type="entry name" value="FAD-linked reductases, C-terminal domain"/>
    <property type="match status" value="1"/>
</dbReference>
<feature type="domain" description="FAD dependent oxidoreductase central" evidence="5">
    <location>
        <begin position="373"/>
        <end position="428"/>
    </location>
</feature>
<dbReference type="SUPFAM" id="SSF103025">
    <property type="entry name" value="Folate-binding domain"/>
    <property type="match status" value="1"/>
</dbReference>
<feature type="domain" description="Aminomethyltransferase C-terminal" evidence="4">
    <location>
        <begin position="736"/>
        <end position="814"/>
    </location>
</feature>
<dbReference type="InterPro" id="IPR028896">
    <property type="entry name" value="GcvT/YgfZ/DmdA"/>
</dbReference>
<evidence type="ECO:0000259" key="5">
    <source>
        <dbReference type="Pfam" id="PF16350"/>
    </source>
</evidence>
<comment type="caution">
    <text evidence="6">The sequence shown here is derived from an EMBL/GenBank/DDBJ whole genome shotgun (WGS) entry which is preliminary data.</text>
</comment>
<dbReference type="InterPro" id="IPR006222">
    <property type="entry name" value="GCVT_N"/>
</dbReference>
<accession>A0A0A6VYY1</accession>
<dbReference type="Pfam" id="PF01571">
    <property type="entry name" value="GCV_T"/>
    <property type="match status" value="1"/>
</dbReference>
<dbReference type="Pfam" id="PF16350">
    <property type="entry name" value="FAO_M"/>
    <property type="match status" value="1"/>
</dbReference>
<keyword evidence="7" id="KW-1185">Reference proteome</keyword>
<proteinExistence type="inferred from homology"/>
<evidence type="ECO:0000313" key="6">
    <source>
        <dbReference type="EMBL" id="KHD98999.1"/>
    </source>
</evidence>
<dbReference type="OrthoDB" id="2055370at2"/>
<evidence type="ECO:0000259" key="2">
    <source>
        <dbReference type="Pfam" id="PF01266"/>
    </source>
</evidence>
<dbReference type="Gene3D" id="3.30.9.10">
    <property type="entry name" value="D-Amino Acid Oxidase, subunit A, domain 2"/>
    <property type="match status" value="1"/>
</dbReference>
<dbReference type="SUPFAM" id="SSF51905">
    <property type="entry name" value="FAD/NAD(P)-binding domain"/>
    <property type="match status" value="1"/>
</dbReference>
<evidence type="ECO:0000256" key="1">
    <source>
        <dbReference type="ARBA" id="ARBA00008609"/>
    </source>
</evidence>
<name>A0A0A6VYY1_KOCRO</name>
<reference evidence="6 7" key="1">
    <citation type="journal article" date="2003" name="Int. J. Syst. Evol. Microbiol.">
        <title>Kocuria polaris sp. nov., an orange-pigmented psychrophilic bacterium isolated from an Antarctic cyanobacterial mat sample.</title>
        <authorList>
            <person name="Reddy G.S."/>
            <person name="Prakash J.S."/>
            <person name="Prabahar V."/>
            <person name="Matsumoto G.I."/>
            <person name="Stackebrandt E."/>
            <person name="Shivaji S."/>
        </authorList>
    </citation>
    <scope>NUCLEOTIDE SEQUENCE [LARGE SCALE GENOMIC DNA]</scope>
    <source>
        <strain evidence="6 7">CMS 76or</strain>
    </source>
</reference>
<dbReference type="Gene3D" id="3.30.70.1400">
    <property type="entry name" value="Aminomethyltransferase beta-barrel domains"/>
    <property type="match status" value="1"/>
</dbReference>
<evidence type="ECO:0000259" key="4">
    <source>
        <dbReference type="Pfam" id="PF08669"/>
    </source>
</evidence>
<dbReference type="Gene3D" id="3.30.1360.120">
    <property type="entry name" value="Probable tRNA modification gtpase trme, domain 1"/>
    <property type="match status" value="1"/>
</dbReference>
<dbReference type="SUPFAM" id="SSF101790">
    <property type="entry name" value="Aminomethyltransferase beta-barrel domain"/>
    <property type="match status" value="1"/>
</dbReference>
<dbReference type="AlphaFoldDB" id="A0A0A6VYY1"/>
<dbReference type="PANTHER" id="PTHR43757:SF2">
    <property type="entry name" value="AMINOMETHYLTRANSFERASE, MITOCHONDRIAL"/>
    <property type="match status" value="1"/>
</dbReference>
<dbReference type="Pfam" id="PF01266">
    <property type="entry name" value="DAO"/>
    <property type="match status" value="1"/>
</dbReference>
<evidence type="ECO:0000313" key="7">
    <source>
        <dbReference type="Proteomes" id="UP000030466"/>
    </source>
</evidence>
<dbReference type="InterPro" id="IPR013977">
    <property type="entry name" value="GcvT_C"/>
</dbReference>
<protein>
    <submittedName>
        <fullName evidence="6">Sarcosine dehydrogenase</fullName>
    </submittedName>
</protein>
<gene>
    <name evidence="6" type="ORF">GY22_01290</name>
</gene>
<dbReference type="InterPro" id="IPR029043">
    <property type="entry name" value="GcvT/YgfZ_C"/>
</dbReference>
<sequence>MSTTPRVVIIGAGIVGTNLADELVQRGWTDVTVLEQGPLPLPGGSTSHAPGLVYQTNPSRTMTHFARYTVEKLVSLGCFNQVGGLEVATTPARLEELKRKVGYAASWGIEGRLLTPEEVLAQHPLVNPEMVLGGYHVPTDGLALAAKAVQVLIERTTRAGVTYCAETIVTGIERSNGRVTGVTTSDGTVPADIVVSCAGFWGPAIGEMAGMPCPLQPLAHQYVFTSAVPELVGKHDAPNGATLPILRHQDADLYYREWGDRIGIGSYAHRPIPVDLADLPHYAPRDIAHDRMPSRLDFTPEDFTEQWAESRRFLPSLRGSEVAEGFNGIFSFTPDGGPLIGESPDLAGFWVAEAVWVTHSSGVAKAMAELLVDGAPETDLHGCEATRFDDVQLSPEYVEETGKQNFVEIYDVLHPLQPRESPRNLRVSPFYPRELELGAFFLESHGWERPHWYESNAALLEQLPEEWREPEREPWAARFHSPIAAVEAWKTRTAVAMYDMTPLKRVTVEGPGAAALLQRLTTGNVLRKPGAVTYCLLLDEKAGIRSDITVARLGENLFQAGINSSVDVAYLSAEATRQSAADPTAWALVRDTTAETCCIGLWGPKARKVMAKVSRDDLSNDGLKYFRTKQIRVGGLRVTAMRLSYVGELGWELYTTADQGLRLWDLLHEAGQEFGIVPAGRAAFNSLRVEKGYRSWGTDMTTEHTALEAGLDFAVKKDKGEFVGSAAVASDGQVRRRLRCLTVDDGRSVVMGKEPVYVDGAAAGYVTSAVFGHTVGRPVAYAWLPPELSEGDGVEIEYLGERVPATVSAEPLVDPGMERIRG</sequence>
<dbReference type="Pfam" id="PF08669">
    <property type="entry name" value="GCV_T_C"/>
    <property type="match status" value="1"/>
</dbReference>
<dbReference type="Gene3D" id="3.50.50.60">
    <property type="entry name" value="FAD/NAD(P)-binding domain"/>
    <property type="match status" value="1"/>
</dbReference>
<organism evidence="6 7">
    <name type="scientific">Kocuria rosea subsp. polaris</name>
    <dbReference type="NCBI Taxonomy" id="136273"/>
    <lineage>
        <taxon>Bacteria</taxon>
        <taxon>Bacillati</taxon>
        <taxon>Actinomycetota</taxon>
        <taxon>Actinomycetes</taxon>
        <taxon>Micrococcales</taxon>
        <taxon>Micrococcaceae</taxon>
        <taxon>Kocuria</taxon>
    </lineage>
</organism>
<dbReference type="InterPro" id="IPR036188">
    <property type="entry name" value="FAD/NAD-bd_sf"/>
</dbReference>
<comment type="similarity">
    <text evidence="1">Belongs to the GcvT family.</text>
</comment>
<dbReference type="Proteomes" id="UP000030466">
    <property type="component" value="Unassembled WGS sequence"/>
</dbReference>
<dbReference type="EMBL" id="JSUH01000001">
    <property type="protein sequence ID" value="KHD98999.1"/>
    <property type="molecule type" value="Genomic_DNA"/>
</dbReference>
<dbReference type="Gene3D" id="2.40.30.110">
    <property type="entry name" value="Aminomethyltransferase beta-barrel domains"/>
    <property type="match status" value="1"/>
</dbReference>
<dbReference type="RefSeq" id="WP_017833546.1">
    <property type="nucleotide sequence ID" value="NZ_JSUH01000001.1"/>
</dbReference>
<dbReference type="InterPro" id="IPR006076">
    <property type="entry name" value="FAD-dep_OxRdtase"/>
</dbReference>
<dbReference type="PANTHER" id="PTHR43757">
    <property type="entry name" value="AMINOMETHYLTRANSFERASE"/>
    <property type="match status" value="1"/>
</dbReference>
<feature type="domain" description="GCVT N-terminal" evidence="3">
    <location>
        <begin position="431"/>
        <end position="719"/>
    </location>
</feature>